<dbReference type="FunCoup" id="A0A5N4ARW8">
    <property type="interactions" value="444"/>
</dbReference>
<accession>A0A5N4ARW8</accession>
<dbReference type="Proteomes" id="UP000327044">
    <property type="component" value="Unassembled WGS sequence"/>
</dbReference>
<dbReference type="OrthoDB" id="5994at2759"/>
<dbReference type="GO" id="GO:0003723">
    <property type="term" value="F:RNA binding"/>
    <property type="evidence" value="ECO:0007669"/>
    <property type="project" value="InterPro"/>
</dbReference>
<dbReference type="Pfam" id="PF00829">
    <property type="entry name" value="Ribosomal_L21p"/>
    <property type="match status" value="1"/>
</dbReference>
<keyword evidence="2" id="KW-0689">Ribosomal protein</keyword>
<dbReference type="HAMAP" id="MF_01363">
    <property type="entry name" value="Ribosomal_bL21"/>
    <property type="match status" value="1"/>
</dbReference>
<organism evidence="5 6">
    <name type="scientific">Photinus pyralis</name>
    <name type="common">Common eastern firefly</name>
    <name type="synonym">Lampyris pyralis</name>
    <dbReference type="NCBI Taxonomy" id="7054"/>
    <lineage>
        <taxon>Eukaryota</taxon>
        <taxon>Metazoa</taxon>
        <taxon>Ecdysozoa</taxon>
        <taxon>Arthropoda</taxon>
        <taxon>Hexapoda</taxon>
        <taxon>Insecta</taxon>
        <taxon>Pterygota</taxon>
        <taxon>Neoptera</taxon>
        <taxon>Endopterygota</taxon>
        <taxon>Coleoptera</taxon>
        <taxon>Polyphaga</taxon>
        <taxon>Elateriformia</taxon>
        <taxon>Elateroidea</taxon>
        <taxon>Lampyridae</taxon>
        <taxon>Lampyrinae</taxon>
        <taxon>Photinus</taxon>
    </lineage>
</organism>
<proteinExistence type="inferred from homology"/>
<dbReference type="SUPFAM" id="SSF141091">
    <property type="entry name" value="L21p-like"/>
    <property type="match status" value="1"/>
</dbReference>
<dbReference type="InterPro" id="IPR028909">
    <property type="entry name" value="bL21-like"/>
</dbReference>
<reference evidence="5 6" key="1">
    <citation type="journal article" date="2018" name="Elife">
        <title>Firefly genomes illuminate parallel origins of bioluminescence in beetles.</title>
        <authorList>
            <person name="Fallon T.R."/>
            <person name="Lower S.E."/>
            <person name="Chang C.H."/>
            <person name="Bessho-Uehara M."/>
            <person name="Martin G.J."/>
            <person name="Bewick A.J."/>
            <person name="Behringer M."/>
            <person name="Debat H.J."/>
            <person name="Wong I."/>
            <person name="Day J.C."/>
            <person name="Suvorov A."/>
            <person name="Silva C.J."/>
            <person name="Stanger-Hall K.F."/>
            <person name="Hall D.W."/>
            <person name="Schmitz R.J."/>
            <person name="Nelson D.R."/>
            <person name="Lewis S.M."/>
            <person name="Shigenobu S."/>
            <person name="Bybee S.M."/>
            <person name="Larracuente A.M."/>
            <person name="Oba Y."/>
            <person name="Weng J.K."/>
        </authorList>
    </citation>
    <scope>NUCLEOTIDE SEQUENCE [LARGE SCALE GENOMIC DNA]</scope>
    <source>
        <strain evidence="5">1611_PpyrPB1</strain>
        <tissue evidence="5">Whole body</tissue>
    </source>
</reference>
<dbReference type="InterPro" id="IPR001787">
    <property type="entry name" value="Ribosomal_bL21"/>
</dbReference>
<evidence type="ECO:0000256" key="4">
    <source>
        <dbReference type="ARBA" id="ARBA00044129"/>
    </source>
</evidence>
<dbReference type="PANTHER" id="PTHR21349">
    <property type="entry name" value="50S RIBOSOMAL PROTEIN L21"/>
    <property type="match status" value="1"/>
</dbReference>
<dbReference type="InParanoid" id="A0A5N4ARW8"/>
<comment type="similarity">
    <text evidence="1">Belongs to the bacterial ribosomal protein bL21 family.</text>
</comment>
<evidence type="ECO:0000256" key="1">
    <source>
        <dbReference type="ARBA" id="ARBA00008563"/>
    </source>
</evidence>
<keyword evidence="3" id="KW-0687">Ribonucleoprotein</keyword>
<comment type="caution">
    <text evidence="5">The sequence shown here is derived from an EMBL/GenBank/DDBJ whole genome shotgun (WGS) entry which is preliminary data.</text>
</comment>
<dbReference type="GO" id="GO:0003735">
    <property type="term" value="F:structural constituent of ribosome"/>
    <property type="evidence" value="ECO:0007669"/>
    <property type="project" value="InterPro"/>
</dbReference>
<evidence type="ECO:0000313" key="5">
    <source>
        <dbReference type="EMBL" id="KAB0800095.1"/>
    </source>
</evidence>
<sequence>MSWLRQLCLNFTKYTRISTTGALNITNLRIGHAFSTAPTPYEVVNPNENRQLTDEIIGRVNEEKKGRLFAIVHLAGKQFKVTEGDVIVVEGYWPPTTGDKINLDKVLMLGAPNFTLIGRPLIQTSLIDVHATVIEKTLSHTKVNFKKKRRKQYKRINFYRIQQTMLRINKVGFVGELNKPEGVVVKDRSYT</sequence>
<dbReference type="NCBIfam" id="TIGR00061">
    <property type="entry name" value="L21"/>
    <property type="match status" value="1"/>
</dbReference>
<dbReference type="PANTHER" id="PTHR21349:SF0">
    <property type="entry name" value="LARGE RIBOSOMAL SUBUNIT PROTEIN BL21M"/>
    <property type="match status" value="1"/>
</dbReference>
<name>A0A5N4ARW8_PHOPY</name>
<evidence type="ECO:0000256" key="2">
    <source>
        <dbReference type="ARBA" id="ARBA00022980"/>
    </source>
</evidence>
<dbReference type="GO" id="GO:0006412">
    <property type="term" value="P:translation"/>
    <property type="evidence" value="ECO:0007669"/>
    <property type="project" value="InterPro"/>
</dbReference>
<keyword evidence="6" id="KW-1185">Reference proteome</keyword>
<dbReference type="GO" id="GO:0005762">
    <property type="term" value="C:mitochondrial large ribosomal subunit"/>
    <property type="evidence" value="ECO:0007669"/>
    <property type="project" value="TreeGrafter"/>
</dbReference>
<protein>
    <recommendedName>
        <fullName evidence="4">Large ribosomal subunit protein bL21m</fullName>
    </recommendedName>
</protein>
<evidence type="ECO:0000256" key="3">
    <source>
        <dbReference type="ARBA" id="ARBA00023274"/>
    </source>
</evidence>
<gene>
    <name evidence="5" type="ORF">PPYR_07975</name>
</gene>
<dbReference type="AlphaFoldDB" id="A0A5N4ARW8"/>
<evidence type="ECO:0000313" key="6">
    <source>
        <dbReference type="Proteomes" id="UP000327044"/>
    </source>
</evidence>
<dbReference type="InterPro" id="IPR036164">
    <property type="entry name" value="bL21-like_sf"/>
</dbReference>
<dbReference type="EMBL" id="VVIM01000005">
    <property type="protein sequence ID" value="KAB0800095.1"/>
    <property type="molecule type" value="Genomic_DNA"/>
</dbReference>